<organism evidence="2 3">
    <name type="scientific">Noviherbaspirillum denitrificans</name>
    <dbReference type="NCBI Taxonomy" id="1968433"/>
    <lineage>
        <taxon>Bacteria</taxon>
        <taxon>Pseudomonadati</taxon>
        <taxon>Pseudomonadota</taxon>
        <taxon>Betaproteobacteria</taxon>
        <taxon>Burkholderiales</taxon>
        <taxon>Oxalobacteraceae</taxon>
        <taxon>Noviherbaspirillum</taxon>
    </lineage>
</organism>
<dbReference type="OrthoDB" id="9800634at2"/>
<dbReference type="PANTHER" id="PTHR36837">
    <property type="entry name" value="POLY(3-HYDROXYALKANOATE) POLYMERASE SUBUNIT PHAC"/>
    <property type="match status" value="1"/>
</dbReference>
<dbReference type="PIRSF" id="PIRSF020818">
    <property type="entry name" value="PHB_depoly_PhaZ"/>
    <property type="match status" value="1"/>
</dbReference>
<dbReference type="RefSeq" id="WP_088710795.1">
    <property type="nucleotide sequence ID" value="NZ_LSTO01000046.1"/>
</dbReference>
<dbReference type="EMBL" id="LSTO01000046">
    <property type="protein sequence ID" value="OWW18039.1"/>
    <property type="molecule type" value="Genomic_DNA"/>
</dbReference>
<dbReference type="PANTHER" id="PTHR36837:SF4">
    <property type="entry name" value="BLR0908 PROTEIN"/>
    <property type="match status" value="1"/>
</dbReference>
<feature type="domain" description="PHB de-polymerase C-terminal" evidence="1">
    <location>
        <begin position="181"/>
        <end position="383"/>
    </location>
</feature>
<dbReference type="NCBIfam" id="TIGR01849">
    <property type="entry name" value="PHB_depoly_PhaZ"/>
    <property type="match status" value="1"/>
</dbReference>
<dbReference type="SUPFAM" id="SSF53474">
    <property type="entry name" value="alpha/beta-Hydrolases"/>
    <property type="match status" value="1"/>
</dbReference>
<dbReference type="InterPro" id="IPR051321">
    <property type="entry name" value="PHA/PHB_synthase"/>
</dbReference>
<dbReference type="InterPro" id="IPR009656">
    <property type="entry name" value="PHB_depo_C"/>
</dbReference>
<accession>A0A254T5Q8</accession>
<dbReference type="Proteomes" id="UP000197535">
    <property type="component" value="Unassembled WGS sequence"/>
</dbReference>
<evidence type="ECO:0000313" key="2">
    <source>
        <dbReference type="EMBL" id="OWW18039.1"/>
    </source>
</evidence>
<dbReference type="InterPro" id="IPR029058">
    <property type="entry name" value="AB_hydrolase_fold"/>
</dbReference>
<keyword evidence="3" id="KW-1185">Reference proteome</keyword>
<sequence>MTNPASPFAYTPFSQRMAAGFELLYRLGKEYEKPHFEIVSTLVDGVTVPVSKTVALDKPFCHLQHFRKDPAAMQVPAQPKVLLLAPLSGHHATLLRDTVITLLPEHDVYITDWIDAKMVPLSKGEFHLHDYVYYLQEFMRFLGPDLHVIAVCQPSVPLLAAVALMSTAKDPLVPRTMTMMGGPIDTRKSPTMVDQLATERDLDWFENTVIYRVPPNYPGAGRRVYPGFLQHFSFVAMNAARHAKSYQEFYEHLARNGSDKVVEHHRRFYDEYNAVLDIPAEFYLETVKTVFQESSLATGTWEVEGKPVRPEDIKHVGLLTIEGEWDDITGRGQTRAAHNLCTGIPRSKKEHYTAPAVGHYGIFSGRRWHERVCPKIADFIRANAGQRKA</sequence>
<evidence type="ECO:0000259" key="1">
    <source>
        <dbReference type="Pfam" id="PF06850"/>
    </source>
</evidence>
<gene>
    <name evidence="2" type="ORF">AYR66_03155</name>
</gene>
<name>A0A254T5Q8_9BURK</name>
<dbReference type="InterPro" id="IPR010915">
    <property type="entry name" value="PHB_depoly_PhaZ"/>
</dbReference>
<evidence type="ECO:0000313" key="3">
    <source>
        <dbReference type="Proteomes" id="UP000197535"/>
    </source>
</evidence>
<dbReference type="Pfam" id="PF06850">
    <property type="entry name" value="PHB_depo_C"/>
    <property type="match status" value="1"/>
</dbReference>
<protein>
    <submittedName>
        <fullName evidence="2">Esterase</fullName>
    </submittedName>
</protein>
<comment type="caution">
    <text evidence="2">The sequence shown here is derived from an EMBL/GenBank/DDBJ whole genome shotgun (WGS) entry which is preliminary data.</text>
</comment>
<proteinExistence type="predicted"/>
<reference evidence="2 3" key="1">
    <citation type="submission" date="2016-02" db="EMBL/GenBank/DDBJ databases">
        <authorList>
            <person name="Wen L."/>
            <person name="He K."/>
            <person name="Yang H."/>
        </authorList>
    </citation>
    <scope>NUCLEOTIDE SEQUENCE [LARGE SCALE GENOMIC DNA]</scope>
    <source>
        <strain evidence="2 3">TSA40</strain>
    </source>
</reference>
<dbReference type="AlphaFoldDB" id="A0A254T5Q8"/>